<dbReference type="GO" id="GO:0005814">
    <property type="term" value="C:centriole"/>
    <property type="evidence" value="ECO:0007669"/>
    <property type="project" value="InterPro"/>
</dbReference>
<dbReference type="InterPro" id="IPR033545">
    <property type="entry name" value="CEP89"/>
</dbReference>
<evidence type="ECO:0000256" key="2">
    <source>
        <dbReference type="SAM" id="MobiDB-lite"/>
    </source>
</evidence>
<reference evidence="3" key="1">
    <citation type="submission" date="2022-08" db="UniProtKB">
        <authorList>
            <consortium name="EnsemblMetazoa"/>
        </authorList>
    </citation>
    <scope>IDENTIFICATION</scope>
    <source>
        <strain evidence="3">05x7-T-G4-1.051#20</strain>
    </source>
</reference>
<feature type="region of interest" description="Disordered" evidence="2">
    <location>
        <begin position="110"/>
        <end position="185"/>
    </location>
</feature>
<feature type="compositionally biased region" description="Basic and acidic residues" evidence="2">
    <location>
        <begin position="110"/>
        <end position="124"/>
    </location>
</feature>
<proteinExistence type="predicted"/>
<dbReference type="PANTHER" id="PTHR36170:SF1">
    <property type="entry name" value="CENTROSOMAL PROTEIN OF 89 KDA"/>
    <property type="match status" value="1"/>
</dbReference>
<feature type="coiled-coil region" evidence="1">
    <location>
        <begin position="382"/>
        <end position="409"/>
    </location>
</feature>
<evidence type="ECO:0008006" key="5">
    <source>
        <dbReference type="Google" id="ProtNLM"/>
    </source>
</evidence>
<feature type="compositionally biased region" description="Polar residues" evidence="2">
    <location>
        <begin position="127"/>
        <end position="142"/>
    </location>
</feature>
<feature type="coiled-coil region" evidence="1">
    <location>
        <begin position="461"/>
        <end position="684"/>
    </location>
</feature>
<evidence type="ECO:0000256" key="1">
    <source>
        <dbReference type="SAM" id="Coils"/>
    </source>
</evidence>
<feature type="region of interest" description="Disordered" evidence="2">
    <location>
        <begin position="833"/>
        <end position="858"/>
    </location>
</feature>
<dbReference type="GO" id="GO:0007005">
    <property type="term" value="P:mitochondrion organization"/>
    <property type="evidence" value="ECO:0007669"/>
    <property type="project" value="InterPro"/>
</dbReference>
<evidence type="ECO:0000313" key="3">
    <source>
        <dbReference type="EnsemblMetazoa" id="G22943.1:cds"/>
    </source>
</evidence>
<accession>A0A8W8KFI0</accession>
<feature type="region of interest" description="Disordered" evidence="2">
    <location>
        <begin position="213"/>
        <end position="326"/>
    </location>
</feature>
<evidence type="ECO:0000313" key="4">
    <source>
        <dbReference type="Proteomes" id="UP000005408"/>
    </source>
</evidence>
<dbReference type="PANTHER" id="PTHR36170">
    <property type="entry name" value="CENTROSOMAL PROTEIN OF 89 KDA"/>
    <property type="match status" value="1"/>
</dbReference>
<organism evidence="3 4">
    <name type="scientific">Magallana gigas</name>
    <name type="common">Pacific oyster</name>
    <name type="synonym">Crassostrea gigas</name>
    <dbReference type="NCBI Taxonomy" id="29159"/>
    <lineage>
        <taxon>Eukaryota</taxon>
        <taxon>Metazoa</taxon>
        <taxon>Spiralia</taxon>
        <taxon>Lophotrochozoa</taxon>
        <taxon>Mollusca</taxon>
        <taxon>Bivalvia</taxon>
        <taxon>Autobranchia</taxon>
        <taxon>Pteriomorphia</taxon>
        <taxon>Ostreida</taxon>
        <taxon>Ostreoidea</taxon>
        <taxon>Ostreidae</taxon>
        <taxon>Magallana</taxon>
    </lineage>
</organism>
<dbReference type="GO" id="GO:0007268">
    <property type="term" value="P:chemical synaptic transmission"/>
    <property type="evidence" value="ECO:0007669"/>
    <property type="project" value="InterPro"/>
</dbReference>
<sequence length="858" mass="98101">MAGKSGKRGKGKSSSLLSSCYHRPDRPKTSHWGTISSGLIPSAAFVVVPRTPGPDTPPGTDIALASSSGILSASLLAKARGMFPTAADDDPFSDPESSLYDYQVMEEAGKTECKENNRRNDLKKPKSSTPVGSYKSFSINSTPREHSYSSVEFGHAGGSRKRISYSDREPVPLPGPSTLREHTIDEEMPGQFYHTLEKHEDIDDENALYAKPVKKGKVHRTSSGEDPALQQTGQRVREAYRQVIEPDSDEIQEEMTTQKVTTVTIEKTPTLRSRKQSTPRDSEIQEETLVKSSKEGHSNPREPTDEAGASPSPRQSGRHSGSNTARSISEIHTARSTDKLQRGLEGQNALLRSINESLEEEVTTFRQVTSALEKGDRDTAANLLLKKQLTDMKDENETLKNTVHRLTVEFSDFQAKHRVLKPEERSIASELLGLPSKGPCPSWLINTKYLSPLFLAYDDRLEEREKIIKRYQMEIDKLKLQAEDIVTENQQLQEKFERIQTENPVDMNDWENLKENARLVLEENQNLLEQIEVKDQKAQDMHQAHMQEVSKINKQLVLLRAEKADQDQDLEEIKKRYKELKTKYDAMLLENQNQQSSETYINNIAELKRTFTEKEENYHQEIQNLKIKIQAVQDERKNQTLNFVELQAENKRCQAELRAMRKAIRKAQSKIIYLQKAIEQSESKEQNVQDQLASVIKVAEKTAYERDSFAKAVRDRETETKKAMNKMLQNSVSKGKMEEKLKLYKLKAAAKINTVAGRLKEQDEVFMNQKKEYEREINHLRLLLQEKEHNLYDIATEKREVEDELEIVWQSANSENDRMKTVLKKTMKKLRQHEQLSEAMDQQEPKKIVYVSSDGEAD</sequence>
<keyword evidence="1" id="KW-0175">Coiled coil</keyword>
<feature type="compositionally biased region" description="Polar residues" evidence="2">
    <location>
        <begin position="312"/>
        <end position="326"/>
    </location>
</feature>
<feature type="compositionally biased region" description="Basic and acidic residues" evidence="2">
    <location>
        <begin position="278"/>
        <end position="304"/>
    </location>
</feature>
<feature type="region of interest" description="Disordered" evidence="2">
    <location>
        <begin position="1"/>
        <end position="35"/>
    </location>
</feature>
<dbReference type="GO" id="GO:0045202">
    <property type="term" value="C:synapse"/>
    <property type="evidence" value="ECO:0007669"/>
    <property type="project" value="GOC"/>
</dbReference>
<dbReference type="AlphaFoldDB" id="A0A8W8KFI0"/>
<dbReference type="GO" id="GO:0060271">
    <property type="term" value="P:cilium assembly"/>
    <property type="evidence" value="ECO:0007669"/>
    <property type="project" value="InterPro"/>
</dbReference>
<keyword evidence="4" id="KW-1185">Reference proteome</keyword>
<dbReference type="EnsemblMetazoa" id="G22943.1">
    <property type="protein sequence ID" value="G22943.1:cds"/>
    <property type="gene ID" value="G22943"/>
</dbReference>
<name>A0A8W8KFI0_MAGGI</name>
<dbReference type="GO" id="GO:0097539">
    <property type="term" value="C:ciliary transition fiber"/>
    <property type="evidence" value="ECO:0007669"/>
    <property type="project" value="TreeGrafter"/>
</dbReference>
<protein>
    <recommendedName>
        <fullName evidence="5">Centrosomal protein of 89 kDa</fullName>
    </recommendedName>
</protein>
<feature type="compositionally biased region" description="Basic residues" evidence="2">
    <location>
        <begin position="1"/>
        <end position="11"/>
    </location>
</feature>
<dbReference type="Proteomes" id="UP000005408">
    <property type="component" value="Unassembled WGS sequence"/>
</dbReference>
<feature type="compositionally biased region" description="Polar residues" evidence="2">
    <location>
        <begin position="254"/>
        <end position="271"/>
    </location>
</feature>